<organism evidence="2 3">
    <name type="scientific">Nitratireductor arenosus</name>
    <dbReference type="NCBI Taxonomy" id="2682096"/>
    <lineage>
        <taxon>Bacteria</taxon>
        <taxon>Pseudomonadati</taxon>
        <taxon>Pseudomonadota</taxon>
        <taxon>Alphaproteobacteria</taxon>
        <taxon>Hyphomicrobiales</taxon>
        <taxon>Phyllobacteriaceae</taxon>
        <taxon>Nitratireductor</taxon>
    </lineage>
</organism>
<feature type="transmembrane region" description="Helical" evidence="1">
    <location>
        <begin position="6"/>
        <end position="24"/>
    </location>
</feature>
<accession>A0A844QLD3</accession>
<keyword evidence="1" id="KW-0472">Membrane</keyword>
<sequence length="48" mass="5164">MTILHGFGFVAVLAWLGIALVRLYRGEDFESALSLAGVIWLVMEGLGA</sequence>
<proteinExistence type="predicted"/>
<comment type="caution">
    <text evidence="2">The sequence shown here is derived from an EMBL/GenBank/DDBJ whole genome shotgun (WGS) entry which is preliminary data.</text>
</comment>
<evidence type="ECO:0000256" key="1">
    <source>
        <dbReference type="SAM" id="Phobius"/>
    </source>
</evidence>
<dbReference type="RefSeq" id="WP_156715934.1">
    <property type="nucleotide sequence ID" value="NZ_WPHG01000010.1"/>
</dbReference>
<dbReference type="EMBL" id="WPHG01000010">
    <property type="protein sequence ID" value="MVB00078.1"/>
    <property type="molecule type" value="Genomic_DNA"/>
</dbReference>
<protein>
    <submittedName>
        <fullName evidence="2">Uncharacterized protein</fullName>
    </submittedName>
</protein>
<name>A0A844QLD3_9HYPH</name>
<evidence type="ECO:0000313" key="2">
    <source>
        <dbReference type="EMBL" id="MVB00078.1"/>
    </source>
</evidence>
<evidence type="ECO:0000313" key="3">
    <source>
        <dbReference type="Proteomes" id="UP000463224"/>
    </source>
</evidence>
<keyword evidence="1" id="KW-1133">Transmembrane helix</keyword>
<gene>
    <name evidence="2" type="ORF">GN330_22795</name>
</gene>
<reference evidence="2 3" key="1">
    <citation type="submission" date="2019-12" db="EMBL/GenBank/DDBJ databases">
        <title>Nitratireductor arenosus sp. nov., Isolated from sea sand, Jeju island, South Korea.</title>
        <authorList>
            <person name="Kim W."/>
        </authorList>
    </citation>
    <scope>NUCLEOTIDE SEQUENCE [LARGE SCALE GENOMIC DNA]</scope>
    <source>
        <strain evidence="2 3">CAU 1489</strain>
    </source>
</reference>
<keyword evidence="3" id="KW-1185">Reference proteome</keyword>
<keyword evidence="1" id="KW-0812">Transmembrane</keyword>
<dbReference type="Proteomes" id="UP000463224">
    <property type="component" value="Unassembled WGS sequence"/>
</dbReference>
<dbReference type="AlphaFoldDB" id="A0A844QLD3"/>